<dbReference type="InterPro" id="IPR052598">
    <property type="entry name" value="IgSF_CEA-related"/>
</dbReference>
<feature type="domain" description="Ig-like" evidence="6">
    <location>
        <begin position="749"/>
        <end position="826"/>
    </location>
</feature>
<accession>A0ABR0YBJ4</accession>
<dbReference type="PANTHER" id="PTHR44337:SF20">
    <property type="entry name" value="CARCINOEMBRYONIC ANTIGEN-RELATED CELL ADHESION MOLECULE 5-RELATED"/>
    <property type="match status" value="1"/>
</dbReference>
<feature type="domain" description="Ig-like" evidence="6">
    <location>
        <begin position="216"/>
        <end position="298"/>
    </location>
</feature>
<dbReference type="SMART" id="SM00406">
    <property type="entry name" value="IGv"/>
    <property type="match status" value="5"/>
</dbReference>
<keyword evidence="1 5" id="KW-0732">Signal</keyword>
<keyword evidence="4" id="KW-0393">Immunoglobulin domain</keyword>
<dbReference type="InterPro" id="IPR036179">
    <property type="entry name" value="Ig-like_dom_sf"/>
</dbReference>
<dbReference type="SMART" id="SM00409">
    <property type="entry name" value="IG"/>
    <property type="match status" value="13"/>
</dbReference>
<protein>
    <submittedName>
        <fullName evidence="7">Carcinoembryonic antigen-related cell adhesion molecule 5-like</fullName>
    </submittedName>
</protein>
<dbReference type="InterPro" id="IPR013106">
    <property type="entry name" value="Ig_V-set"/>
</dbReference>
<organism evidence="7 8">
    <name type="scientific">Huso huso</name>
    <name type="common">Beluga</name>
    <name type="synonym">Acipenser huso</name>
    <dbReference type="NCBI Taxonomy" id="61971"/>
    <lineage>
        <taxon>Eukaryota</taxon>
        <taxon>Metazoa</taxon>
        <taxon>Chordata</taxon>
        <taxon>Craniata</taxon>
        <taxon>Vertebrata</taxon>
        <taxon>Euteleostomi</taxon>
        <taxon>Actinopterygii</taxon>
        <taxon>Chondrostei</taxon>
        <taxon>Acipenseriformes</taxon>
        <taxon>Acipenseridae</taxon>
        <taxon>Huso</taxon>
    </lineage>
</organism>
<dbReference type="InterPro" id="IPR003599">
    <property type="entry name" value="Ig_sub"/>
</dbReference>
<evidence type="ECO:0000256" key="3">
    <source>
        <dbReference type="ARBA" id="ARBA00023180"/>
    </source>
</evidence>
<feature type="domain" description="Ig-like" evidence="6">
    <location>
        <begin position="848"/>
        <end position="920"/>
    </location>
</feature>
<feature type="domain" description="Ig-like" evidence="6">
    <location>
        <begin position="925"/>
        <end position="1002"/>
    </location>
</feature>
<dbReference type="InterPro" id="IPR007110">
    <property type="entry name" value="Ig-like_dom"/>
</dbReference>
<proteinExistence type="predicted"/>
<reference evidence="7 8" key="1">
    <citation type="submission" date="2021-05" db="EMBL/GenBank/DDBJ databases">
        <authorList>
            <person name="Zahm M."/>
            <person name="Klopp C."/>
            <person name="Cabau C."/>
            <person name="Kuhl H."/>
            <person name="Suciu R."/>
            <person name="Ciorpac M."/>
            <person name="Holostenco D."/>
            <person name="Gessner J."/>
            <person name="Wuertz S."/>
            <person name="Hohne C."/>
            <person name="Stock M."/>
            <person name="Gislard M."/>
            <person name="Lluch J."/>
            <person name="Milhes M."/>
            <person name="Lampietro C."/>
            <person name="Lopez Roques C."/>
            <person name="Donnadieu C."/>
            <person name="Du K."/>
            <person name="Schartl M."/>
            <person name="Guiguen Y."/>
        </authorList>
    </citation>
    <scope>NUCLEOTIDE SEQUENCE [LARGE SCALE GENOMIC DNA]</scope>
    <source>
        <strain evidence="7">Hh-F2</strain>
        <tissue evidence="7">Blood</tissue>
    </source>
</reference>
<keyword evidence="8" id="KW-1185">Reference proteome</keyword>
<dbReference type="InterPro" id="IPR013783">
    <property type="entry name" value="Ig-like_fold"/>
</dbReference>
<dbReference type="Pfam" id="PF13927">
    <property type="entry name" value="Ig_3"/>
    <property type="match status" value="7"/>
</dbReference>
<gene>
    <name evidence="7" type="ORF">HHUSO_G31434</name>
</gene>
<feature type="domain" description="Ig-like" evidence="6">
    <location>
        <begin position="672"/>
        <end position="744"/>
    </location>
</feature>
<dbReference type="CDD" id="cd00096">
    <property type="entry name" value="Ig"/>
    <property type="match status" value="2"/>
</dbReference>
<keyword evidence="2" id="KW-1015">Disulfide bond</keyword>
<feature type="domain" description="Ig-like" evidence="6">
    <location>
        <begin position="302"/>
        <end position="394"/>
    </location>
</feature>
<feature type="domain" description="Ig-like" evidence="6">
    <location>
        <begin position="1008"/>
        <end position="1091"/>
    </location>
</feature>
<evidence type="ECO:0000256" key="2">
    <source>
        <dbReference type="ARBA" id="ARBA00023157"/>
    </source>
</evidence>
<dbReference type="Proteomes" id="UP001369086">
    <property type="component" value="Unassembled WGS sequence"/>
</dbReference>
<name>A0ABR0YBJ4_HUSHU</name>
<dbReference type="PANTHER" id="PTHR44337">
    <property type="entry name" value="CARCINOEMBRYONIC ANTIGEN-RELATED CELL ADHESION MOLECULE 8"/>
    <property type="match status" value="1"/>
</dbReference>
<feature type="signal peptide" evidence="5">
    <location>
        <begin position="1"/>
        <end position="22"/>
    </location>
</feature>
<feature type="domain" description="Ig-like" evidence="6">
    <location>
        <begin position="573"/>
        <end position="652"/>
    </location>
</feature>
<comment type="caution">
    <text evidence="7">The sequence shown here is derived from an EMBL/GenBank/DDBJ whole genome shotgun (WGS) entry which is preliminary data.</text>
</comment>
<feature type="domain" description="Ig-like" evidence="6">
    <location>
        <begin position="1101"/>
        <end position="1182"/>
    </location>
</feature>
<feature type="chain" id="PRO_5047207212" evidence="5">
    <location>
        <begin position="23"/>
        <end position="1228"/>
    </location>
</feature>
<dbReference type="Gene3D" id="2.60.40.10">
    <property type="entry name" value="Immunoglobulins"/>
    <property type="match status" value="13"/>
</dbReference>
<dbReference type="PROSITE" id="PS50835">
    <property type="entry name" value="IG_LIKE"/>
    <property type="match status" value="12"/>
</dbReference>
<evidence type="ECO:0000256" key="4">
    <source>
        <dbReference type="ARBA" id="ARBA00023319"/>
    </source>
</evidence>
<dbReference type="SMART" id="SM00408">
    <property type="entry name" value="IGc2"/>
    <property type="match status" value="12"/>
</dbReference>
<evidence type="ECO:0000259" key="6">
    <source>
        <dbReference type="PROSITE" id="PS50835"/>
    </source>
</evidence>
<evidence type="ECO:0000256" key="5">
    <source>
        <dbReference type="SAM" id="SignalP"/>
    </source>
</evidence>
<evidence type="ECO:0000313" key="7">
    <source>
        <dbReference type="EMBL" id="KAK6469878.1"/>
    </source>
</evidence>
<feature type="domain" description="Ig-like" evidence="6">
    <location>
        <begin position="397"/>
        <end position="476"/>
    </location>
</feature>
<evidence type="ECO:0000256" key="1">
    <source>
        <dbReference type="ARBA" id="ARBA00022729"/>
    </source>
</evidence>
<feature type="domain" description="Ig-like" evidence="6">
    <location>
        <begin position="496"/>
        <end position="562"/>
    </location>
</feature>
<dbReference type="EMBL" id="JAHFZB010000037">
    <property type="protein sequence ID" value="KAK6469878.1"/>
    <property type="molecule type" value="Genomic_DNA"/>
</dbReference>
<sequence>MENTRLPVLTLLLFALINGYWCLDVTIFKNPVKIEDDVVFEINPPSVPQSGSWNSQTLLAFWVGSTVFSGFGYKGRASVNTSTGSLTLKSVRLSDSGNYFVQGQTTDGVEFSGNTTLTVFEPVSQPTVRSNVTDPVEFNDTVSLTCTASGSAVSYQWLIGSSVLRDSERIRLSDDNKTLTIARVLRSDDGTLYCYAFNPVSNSTSEAFHLIVSYGPDDMTINPPDPIYSSAGSDLTLSCSAQSSPPAHYQWFFNGAPLNKLGSQLNMTHIQHNQTGNYTCWAYNNITLRYGDVTRSITVIEPITNVTLNPTPAQPILNNTFNLTCEVSGLGVADSRHWMMDGHPLSTNDRITLSVDNSTVSFNPVLLSDNGTYQCTASNLVSNETGAGYKLIVNYGPEEASIMAPDLAVSGSAIMLTCSAHSQPPSHYTWYLNGKQTANGSQYMIDHVSADNQGNYTCVAWNSVTGRNSSAIKELTVIELITEVSVNHTPAHPILNDNLSLTCDVSGTVDSRHWLKDGQSLFTDDRITLSGENSTVSFNPVLLNDNGTYQCTANNRFSNKTSDGYILVVNYGPEEASIMAPDLAANGSAIMLTCSAHSQPPSHYTWYLNGKQTANGSQYMIDPVSTDNQGNYTCVAWNSVTGRNSSAIKELTVIELITEVSVNHTPAQPILNDNLSLTCDVSGTVDSRHWLKDGQPLFTDDRITLSGKNSTVSFSPVLLTDNGTYQCTANNHLSNKTSDGYTLVVNYGPEQASITGPQLAAVGSSVTLTCSAPSQPPCGYTWYFNGTETAQGSHYKMSPVSSANSGPYTCVARNSVTGNNSSAVMELIVIELITEVSVNHTPAQPILNDNLSLTCDVSGTVDSMHWLKDGQPLSTDDRITLSGKNSTVSFNPVLLTDNGKYQCTANNHLNNKTSNGYTLVVNYGPEQALITGPQLAAVGSSVTLTCSAPSQPPCGYTWYFNGTETAQGSHYKMSPVSSANSGPYTCEARNSVTGNNSSAVMELIVIAPISNINVKPTPAQPIENKTFSLTCNVTGTADSRLWWKDDQPLSTTERITLSGDNSTVSFNPVLQSDNGTYRCTASDPVSQLNSTGYRLDVNYGPEHVSITGPASAVKGSTVTFTCSAYSQPSCEYMWYFKGKETAKGSQYKISAVSTNNKGGYTCVAWNSVTGRNSSAVKDLVVTDPNGSASLASGHAVEGKMLQMGIRGFCRLLSSKGKCPMENLTDLNH</sequence>
<keyword evidence="3" id="KW-0325">Glycoprotein</keyword>
<feature type="domain" description="Ig-like" evidence="6">
    <location>
        <begin position="126"/>
        <end position="213"/>
    </location>
</feature>
<dbReference type="SUPFAM" id="SSF48726">
    <property type="entry name" value="Immunoglobulin"/>
    <property type="match status" value="13"/>
</dbReference>
<dbReference type="InterPro" id="IPR003598">
    <property type="entry name" value="Ig_sub2"/>
</dbReference>
<dbReference type="Pfam" id="PF13895">
    <property type="entry name" value="Ig_2"/>
    <property type="match status" value="5"/>
</dbReference>
<evidence type="ECO:0000313" key="8">
    <source>
        <dbReference type="Proteomes" id="UP001369086"/>
    </source>
</evidence>